<evidence type="ECO:0000313" key="3">
    <source>
        <dbReference type="EMBL" id="REG26603.1"/>
    </source>
</evidence>
<feature type="transmembrane region" description="Helical" evidence="1">
    <location>
        <begin position="409"/>
        <end position="426"/>
    </location>
</feature>
<feature type="transmembrane region" description="Helical" evidence="1">
    <location>
        <begin position="229"/>
        <end position="256"/>
    </location>
</feature>
<proteinExistence type="predicted"/>
<dbReference type="InterPro" id="IPR018674">
    <property type="entry name" value="DUF2142_membrane"/>
</dbReference>
<name>A0AAC8QG84_9BACT</name>
<reference evidence="3 5" key="2">
    <citation type="submission" date="2018-08" db="EMBL/GenBank/DDBJ databases">
        <title>Genomic Encyclopedia of Archaeal and Bacterial Type Strains, Phase II (KMG-II): from individual species to whole genera.</title>
        <authorList>
            <person name="Goeker M."/>
        </authorList>
    </citation>
    <scope>NUCLEOTIDE SEQUENCE [LARGE SCALE GENOMIC DNA]</scope>
    <source>
        <strain evidence="3 5">DSM 2261</strain>
    </source>
</reference>
<protein>
    <submittedName>
        <fullName evidence="2">Membrane protein</fullName>
    </submittedName>
</protein>
<keyword evidence="1" id="KW-0472">Membrane</keyword>
<dbReference type="Pfam" id="PF09913">
    <property type="entry name" value="DUF2142"/>
    <property type="match status" value="1"/>
</dbReference>
<sequence length="461" mass="50129">MTIATPSEGLSAPPRGLVHPLLQSVRKEKAVWGLFVLCVVLSLRVSSVTPLFQNPDEAAHYLRAYEISQGHFVNWRGHVGADMSCADYVVVAKQYGPVANFQQQAVDNLGDPACTVKSINTAGLYPAPGYLLSGLMLKVGEWKNWSTPTRLKAARKANGLVGCLFLLVGLLAIRHFRVPFAWAALLPMSFWQRSALSTDSLLLGAAFLFVCWVVRLVERQQRPTRADWAVLLGTAALIGSTKGLYGVICASALVLLWQRPPELGFWKWAAMLCTPGIVAVGVAGAWARVGDPSLIYLGNGANPGAQLAFMGQHPGQFLGILSGQVGALGKDWFRQMVAFFTWMPNDVGMTLAWMLTGLLLPLLATQTNPFNRAQRAVLLGTVLLGTLASIVPLYLTYNPPGYEGILGVQGRYFLPLVPLLFMAVAFERRESIHLSPPLRATLGMGLPFGVLTWLTATYLTR</sequence>
<feature type="transmembrane region" description="Helical" evidence="1">
    <location>
        <begin position="438"/>
        <end position="459"/>
    </location>
</feature>
<evidence type="ECO:0000313" key="2">
    <source>
        <dbReference type="EMBL" id="AKJ07192.1"/>
    </source>
</evidence>
<dbReference type="Proteomes" id="UP000035579">
    <property type="component" value="Chromosome"/>
</dbReference>
<feature type="transmembrane region" description="Helical" evidence="1">
    <location>
        <begin position="157"/>
        <end position="176"/>
    </location>
</feature>
<dbReference type="RefSeq" id="WP_047860287.1">
    <property type="nucleotide sequence ID" value="NZ_CP011509.1"/>
</dbReference>
<evidence type="ECO:0000313" key="4">
    <source>
        <dbReference type="Proteomes" id="UP000035579"/>
    </source>
</evidence>
<feature type="transmembrane region" description="Helical" evidence="1">
    <location>
        <begin position="347"/>
        <end position="364"/>
    </location>
</feature>
<reference evidence="2 4" key="1">
    <citation type="submission" date="2015-05" db="EMBL/GenBank/DDBJ databases">
        <title>Genome assembly of Archangium gephyra DSM 2261.</title>
        <authorList>
            <person name="Sharma G."/>
            <person name="Subramanian S."/>
        </authorList>
    </citation>
    <scope>NUCLEOTIDE SEQUENCE [LARGE SCALE GENOMIC DNA]</scope>
    <source>
        <strain evidence="2 4">DSM 2261</strain>
    </source>
</reference>
<keyword evidence="1" id="KW-0812">Transmembrane</keyword>
<feature type="transmembrane region" description="Helical" evidence="1">
    <location>
        <begin position="196"/>
        <end position="217"/>
    </location>
</feature>
<accession>A0AAC8QG84</accession>
<keyword evidence="1" id="KW-1133">Transmembrane helix</keyword>
<organism evidence="2 4">
    <name type="scientific">Archangium gephyra</name>
    <dbReference type="NCBI Taxonomy" id="48"/>
    <lineage>
        <taxon>Bacteria</taxon>
        <taxon>Pseudomonadati</taxon>
        <taxon>Myxococcota</taxon>
        <taxon>Myxococcia</taxon>
        <taxon>Myxococcales</taxon>
        <taxon>Cystobacterineae</taxon>
        <taxon>Archangiaceae</taxon>
        <taxon>Archangium</taxon>
    </lineage>
</organism>
<dbReference type="EMBL" id="QUMU01000011">
    <property type="protein sequence ID" value="REG26603.1"/>
    <property type="molecule type" value="Genomic_DNA"/>
</dbReference>
<feature type="transmembrane region" description="Helical" evidence="1">
    <location>
        <begin position="268"/>
        <end position="287"/>
    </location>
</feature>
<dbReference type="Proteomes" id="UP000256345">
    <property type="component" value="Unassembled WGS sequence"/>
</dbReference>
<gene>
    <name evidence="2" type="ORF">AA314_08818</name>
    <name evidence="3" type="ORF">ATI61_111152</name>
</gene>
<keyword evidence="5" id="KW-1185">Reference proteome</keyword>
<dbReference type="AlphaFoldDB" id="A0AAC8QG84"/>
<dbReference type="EMBL" id="CP011509">
    <property type="protein sequence ID" value="AKJ07192.1"/>
    <property type="molecule type" value="Genomic_DNA"/>
</dbReference>
<dbReference type="KEGG" id="age:AA314_08818"/>
<evidence type="ECO:0000313" key="5">
    <source>
        <dbReference type="Proteomes" id="UP000256345"/>
    </source>
</evidence>
<feature type="transmembrane region" description="Helical" evidence="1">
    <location>
        <begin position="376"/>
        <end position="397"/>
    </location>
</feature>
<evidence type="ECO:0000256" key="1">
    <source>
        <dbReference type="SAM" id="Phobius"/>
    </source>
</evidence>